<proteinExistence type="inferred from homology"/>
<dbReference type="EMBL" id="CP001958">
    <property type="protein sequence ID" value="ADG99004.1"/>
    <property type="molecule type" value="Genomic_DNA"/>
</dbReference>
<dbReference type="InterPro" id="IPR038371">
    <property type="entry name" value="Cu_polyphenol_OxRdtase_sf"/>
</dbReference>
<dbReference type="CDD" id="cd16833">
    <property type="entry name" value="YfiH"/>
    <property type="match status" value="1"/>
</dbReference>
<dbReference type="Pfam" id="PF02578">
    <property type="entry name" value="Cu-oxidase_4"/>
    <property type="match status" value="1"/>
</dbReference>
<comment type="catalytic activity">
    <reaction evidence="9">
        <text>adenosine + H2O + H(+) = inosine + NH4(+)</text>
        <dbReference type="Rhea" id="RHEA:24408"/>
        <dbReference type="ChEBI" id="CHEBI:15377"/>
        <dbReference type="ChEBI" id="CHEBI:15378"/>
        <dbReference type="ChEBI" id="CHEBI:16335"/>
        <dbReference type="ChEBI" id="CHEBI:17596"/>
        <dbReference type="ChEBI" id="CHEBI:28938"/>
        <dbReference type="EC" id="3.5.4.4"/>
    </reaction>
    <physiologicalReaction direction="left-to-right" evidence="9">
        <dbReference type="Rhea" id="RHEA:24409"/>
    </physiologicalReaction>
</comment>
<sequence length="215" mass="21919">MSVAAGAAGDGRSLVADKTGVPESRFVWLGQIHSAAVAVVDELWPASDGPITIPQTDGVVTNLPGVVLAVLTADCVPVLARDAHAGVIGAAHAGRRGAQGGIARGLVAAMAGLGADPSRIEVSLGPCASGARYEVPAQMRDEVEAALPGSACVTETGAAGLDLRSGLARQLRDCGVRSVESSEVCTIGESSHFSHRRGDWERFATLIWMADGPSD</sequence>
<accession>D6ZC35</accession>
<dbReference type="OrthoDB" id="4279at2"/>
<dbReference type="PANTHER" id="PTHR30616">
    <property type="entry name" value="UNCHARACTERIZED PROTEIN YFIH"/>
    <property type="match status" value="1"/>
</dbReference>
<evidence type="ECO:0000256" key="3">
    <source>
        <dbReference type="ARBA" id="ARBA00007353"/>
    </source>
</evidence>
<organism evidence="13 14">
    <name type="scientific">Segniliparus rotundus (strain ATCC BAA-972 / CDC 1076 / CIP 108378 / DSM 44985 / JCM 13578)</name>
    <dbReference type="NCBI Taxonomy" id="640132"/>
    <lineage>
        <taxon>Bacteria</taxon>
        <taxon>Bacillati</taxon>
        <taxon>Actinomycetota</taxon>
        <taxon>Actinomycetes</taxon>
        <taxon>Mycobacteriales</taxon>
        <taxon>Segniliparaceae</taxon>
        <taxon>Segniliparus</taxon>
    </lineage>
</organism>
<evidence type="ECO:0000256" key="10">
    <source>
        <dbReference type="ARBA" id="ARBA00048968"/>
    </source>
</evidence>
<comment type="function">
    <text evidence="2">Purine nucleoside enzyme that catalyzes the phosphorolysis of adenosine and inosine nucleosides, yielding D-ribose 1-phosphate and the respective free bases, adenine and hypoxanthine. Also catalyzes the phosphorolysis of S-methyl-5'-thioadenosine into adenine and S-methyl-5-thio-alpha-D-ribose 1-phosphate. Also has adenosine deaminase activity.</text>
</comment>
<dbReference type="InterPro" id="IPR003730">
    <property type="entry name" value="Cu_polyphenol_OxRdtase"/>
</dbReference>
<comment type="similarity">
    <text evidence="3 12">Belongs to the purine nucleoside phosphorylase YfiH/LACC1 family.</text>
</comment>
<evidence type="ECO:0000313" key="13">
    <source>
        <dbReference type="EMBL" id="ADG99004.1"/>
    </source>
</evidence>
<keyword evidence="14" id="KW-1185">Reference proteome</keyword>
<evidence type="ECO:0000256" key="7">
    <source>
        <dbReference type="ARBA" id="ARBA00022833"/>
    </source>
</evidence>
<dbReference type="SUPFAM" id="SSF64438">
    <property type="entry name" value="CNF1/YfiH-like putative cysteine hydrolases"/>
    <property type="match status" value="1"/>
</dbReference>
<evidence type="ECO:0000256" key="9">
    <source>
        <dbReference type="ARBA" id="ARBA00047989"/>
    </source>
</evidence>
<dbReference type="AlphaFoldDB" id="D6ZC35"/>
<dbReference type="RefSeq" id="WP_013139453.1">
    <property type="nucleotide sequence ID" value="NC_014168.1"/>
</dbReference>
<evidence type="ECO:0000256" key="11">
    <source>
        <dbReference type="ARBA" id="ARBA00049893"/>
    </source>
</evidence>
<evidence type="ECO:0000256" key="6">
    <source>
        <dbReference type="ARBA" id="ARBA00022801"/>
    </source>
</evidence>
<evidence type="ECO:0000256" key="12">
    <source>
        <dbReference type="RuleBase" id="RU361274"/>
    </source>
</evidence>
<evidence type="ECO:0000313" key="14">
    <source>
        <dbReference type="Proteomes" id="UP000002247"/>
    </source>
</evidence>
<evidence type="ECO:0000256" key="2">
    <source>
        <dbReference type="ARBA" id="ARBA00003215"/>
    </source>
</evidence>
<dbReference type="GO" id="GO:0005507">
    <property type="term" value="F:copper ion binding"/>
    <property type="evidence" value="ECO:0007669"/>
    <property type="project" value="TreeGrafter"/>
</dbReference>
<keyword evidence="6" id="KW-0378">Hydrolase</keyword>
<dbReference type="STRING" id="640132.Srot_2567"/>
<dbReference type="PANTHER" id="PTHR30616:SF2">
    <property type="entry name" value="PURINE NUCLEOSIDE PHOSPHORYLASE LACC1"/>
    <property type="match status" value="1"/>
</dbReference>
<comment type="catalytic activity">
    <reaction evidence="1">
        <text>inosine + phosphate = alpha-D-ribose 1-phosphate + hypoxanthine</text>
        <dbReference type="Rhea" id="RHEA:27646"/>
        <dbReference type="ChEBI" id="CHEBI:17368"/>
        <dbReference type="ChEBI" id="CHEBI:17596"/>
        <dbReference type="ChEBI" id="CHEBI:43474"/>
        <dbReference type="ChEBI" id="CHEBI:57720"/>
        <dbReference type="EC" id="2.4.2.1"/>
    </reaction>
    <physiologicalReaction direction="left-to-right" evidence="1">
        <dbReference type="Rhea" id="RHEA:27647"/>
    </physiologicalReaction>
</comment>
<evidence type="ECO:0000256" key="5">
    <source>
        <dbReference type="ARBA" id="ARBA00022723"/>
    </source>
</evidence>
<evidence type="ECO:0000256" key="4">
    <source>
        <dbReference type="ARBA" id="ARBA00022679"/>
    </source>
</evidence>
<dbReference type="Gene3D" id="3.60.140.10">
    <property type="entry name" value="CNF1/YfiH-like putative cysteine hydrolases"/>
    <property type="match status" value="1"/>
</dbReference>
<dbReference type="GO" id="GO:0017061">
    <property type="term" value="F:S-methyl-5-thioadenosine phosphorylase activity"/>
    <property type="evidence" value="ECO:0007669"/>
    <property type="project" value="UniProtKB-EC"/>
</dbReference>
<gene>
    <name evidence="13" type="ordered locus">Srot_2567</name>
</gene>
<keyword evidence="7" id="KW-0862">Zinc</keyword>
<dbReference type="eggNOG" id="COG1496">
    <property type="taxonomic scope" value="Bacteria"/>
</dbReference>
<comment type="catalytic activity">
    <reaction evidence="10">
        <text>adenosine + phosphate = alpha-D-ribose 1-phosphate + adenine</text>
        <dbReference type="Rhea" id="RHEA:27642"/>
        <dbReference type="ChEBI" id="CHEBI:16335"/>
        <dbReference type="ChEBI" id="CHEBI:16708"/>
        <dbReference type="ChEBI" id="CHEBI:43474"/>
        <dbReference type="ChEBI" id="CHEBI:57720"/>
        <dbReference type="EC" id="2.4.2.1"/>
    </reaction>
    <physiologicalReaction direction="left-to-right" evidence="10">
        <dbReference type="Rhea" id="RHEA:27643"/>
    </physiologicalReaction>
</comment>
<dbReference type="GO" id="GO:0016787">
    <property type="term" value="F:hydrolase activity"/>
    <property type="evidence" value="ECO:0007669"/>
    <property type="project" value="UniProtKB-KW"/>
</dbReference>
<dbReference type="Proteomes" id="UP000002247">
    <property type="component" value="Chromosome"/>
</dbReference>
<keyword evidence="4" id="KW-0808">Transferase</keyword>
<reference evidence="13 14" key="1">
    <citation type="journal article" date="2010" name="Stand. Genomic Sci.">
        <title>Complete genome sequence of Segniliparus rotundus type strain (CDC 1076).</title>
        <authorList>
            <person name="Sikorski J."/>
            <person name="Lapidus A."/>
            <person name="Copeland A."/>
            <person name="Misra M."/>
            <person name="Glavina Del Rio T."/>
            <person name="Nolan M."/>
            <person name="Lucas S."/>
            <person name="Chen F."/>
            <person name="Tice H."/>
            <person name="Cheng J.F."/>
            <person name="Jando M."/>
            <person name="Schneider S."/>
            <person name="Bruce D."/>
            <person name="Goodwin L."/>
            <person name="Pitluck S."/>
            <person name="Liolios K."/>
            <person name="Mikhailova N."/>
            <person name="Pati A."/>
            <person name="Ivanova N."/>
            <person name="Mavromatis K."/>
            <person name="Chen A."/>
            <person name="Palaniappan K."/>
            <person name="Chertkov O."/>
            <person name="Land M."/>
            <person name="Hauser L."/>
            <person name="Chang Y.J."/>
            <person name="Jeffries C.D."/>
            <person name="Brettin T."/>
            <person name="Detter J.C."/>
            <person name="Han C."/>
            <person name="Rohde M."/>
            <person name="Goker M."/>
            <person name="Bristow J."/>
            <person name="Eisen J.A."/>
            <person name="Markowitz V."/>
            <person name="Hugenholtz P."/>
            <person name="Kyrpides N.C."/>
            <person name="Klenk H.P."/>
        </authorList>
    </citation>
    <scope>NUCLEOTIDE SEQUENCE [LARGE SCALE GENOMIC DNA]</scope>
    <source>
        <strain evidence="14">ATCC BAA-972 / CDC 1076 / CIP 108378 / DSM 44985 / JCM 13578</strain>
    </source>
</reference>
<evidence type="ECO:0000256" key="8">
    <source>
        <dbReference type="ARBA" id="ARBA00023008"/>
    </source>
</evidence>
<dbReference type="HOGENOM" id="CLU_065784_3_1_11"/>
<dbReference type="InterPro" id="IPR011324">
    <property type="entry name" value="Cytotoxic_necrot_fac-like_cat"/>
</dbReference>
<evidence type="ECO:0000256" key="1">
    <source>
        <dbReference type="ARBA" id="ARBA00000553"/>
    </source>
</evidence>
<dbReference type="NCBIfam" id="TIGR00726">
    <property type="entry name" value="peptidoglycan editing factor PgeF"/>
    <property type="match status" value="1"/>
</dbReference>
<keyword evidence="8" id="KW-0186">Copper</keyword>
<dbReference type="KEGG" id="srt:Srot_2567"/>
<name>D6ZC35_SEGRD</name>
<keyword evidence="5" id="KW-0479">Metal-binding</keyword>
<protein>
    <recommendedName>
        <fullName evidence="12">Purine nucleoside phosphorylase</fullName>
    </recommendedName>
</protein>
<comment type="catalytic activity">
    <reaction evidence="11">
        <text>S-methyl-5'-thioadenosine + phosphate = 5-(methylsulfanyl)-alpha-D-ribose 1-phosphate + adenine</text>
        <dbReference type="Rhea" id="RHEA:11852"/>
        <dbReference type="ChEBI" id="CHEBI:16708"/>
        <dbReference type="ChEBI" id="CHEBI:17509"/>
        <dbReference type="ChEBI" id="CHEBI:43474"/>
        <dbReference type="ChEBI" id="CHEBI:58533"/>
        <dbReference type="EC" id="2.4.2.28"/>
    </reaction>
    <physiologicalReaction direction="left-to-right" evidence="11">
        <dbReference type="Rhea" id="RHEA:11853"/>
    </physiologicalReaction>
</comment>